<organism evidence="2 3">
    <name type="scientific">Punica granatum</name>
    <name type="common">Pomegranate</name>
    <dbReference type="NCBI Taxonomy" id="22663"/>
    <lineage>
        <taxon>Eukaryota</taxon>
        <taxon>Viridiplantae</taxon>
        <taxon>Streptophyta</taxon>
        <taxon>Embryophyta</taxon>
        <taxon>Tracheophyta</taxon>
        <taxon>Spermatophyta</taxon>
        <taxon>Magnoliopsida</taxon>
        <taxon>eudicotyledons</taxon>
        <taxon>Gunneridae</taxon>
        <taxon>Pentapetalae</taxon>
        <taxon>rosids</taxon>
        <taxon>malvids</taxon>
        <taxon>Myrtales</taxon>
        <taxon>Lythraceae</taxon>
        <taxon>Punica</taxon>
    </lineage>
</organism>
<dbReference type="EMBL" id="MTKT01002513">
    <property type="protein sequence ID" value="OWM77784.1"/>
    <property type="molecule type" value="Genomic_DNA"/>
</dbReference>
<name>A0A218WYI7_PUNGR</name>
<evidence type="ECO:0000313" key="2">
    <source>
        <dbReference type="EMBL" id="OWM77784.1"/>
    </source>
</evidence>
<reference evidence="3" key="1">
    <citation type="journal article" date="2017" name="Plant J.">
        <title>The pomegranate (Punica granatum L.) genome and the genomics of punicalagin biosynthesis.</title>
        <authorList>
            <person name="Qin G."/>
            <person name="Xu C."/>
            <person name="Ming R."/>
            <person name="Tang H."/>
            <person name="Guyot R."/>
            <person name="Kramer E.M."/>
            <person name="Hu Y."/>
            <person name="Yi X."/>
            <person name="Qi Y."/>
            <person name="Xu X."/>
            <person name="Gao Z."/>
            <person name="Pan H."/>
            <person name="Jian J."/>
            <person name="Tian Y."/>
            <person name="Yue Z."/>
            <person name="Xu Y."/>
        </authorList>
    </citation>
    <scope>NUCLEOTIDE SEQUENCE [LARGE SCALE GENOMIC DNA]</scope>
    <source>
        <strain evidence="3">cv. Dabenzi</strain>
    </source>
</reference>
<gene>
    <name evidence="2" type="ORF">CDL15_Pgr011145</name>
</gene>
<dbReference type="Proteomes" id="UP000197138">
    <property type="component" value="Unassembled WGS sequence"/>
</dbReference>
<evidence type="ECO:0000256" key="1">
    <source>
        <dbReference type="SAM" id="MobiDB-lite"/>
    </source>
</evidence>
<accession>A0A218WYI7</accession>
<evidence type="ECO:0000313" key="3">
    <source>
        <dbReference type="Proteomes" id="UP000197138"/>
    </source>
</evidence>
<comment type="caution">
    <text evidence="2">The sequence shown here is derived from an EMBL/GenBank/DDBJ whole genome shotgun (WGS) entry which is preliminary data.</text>
</comment>
<dbReference type="AlphaFoldDB" id="A0A218WYI7"/>
<protein>
    <submittedName>
        <fullName evidence="2">Uncharacterized protein</fullName>
    </submittedName>
</protein>
<proteinExistence type="predicted"/>
<feature type="region of interest" description="Disordered" evidence="1">
    <location>
        <begin position="62"/>
        <end position="99"/>
    </location>
</feature>
<sequence>MFRCLPTDCDATVHGVFVSSENRTQSCGNLKMGLGPMRDLPMGLGPTKDLRVGLGLVGDLTKGLGPTEDQMKGLGPVGDLTMIPNGTQPYGRSKEGTRP</sequence>